<dbReference type="Proteomes" id="UP000324222">
    <property type="component" value="Unassembled WGS sequence"/>
</dbReference>
<feature type="compositionally biased region" description="Basic and acidic residues" evidence="1">
    <location>
        <begin position="9"/>
        <end position="23"/>
    </location>
</feature>
<dbReference type="EMBL" id="VSRR010107778">
    <property type="protein sequence ID" value="MPC96897.1"/>
    <property type="molecule type" value="Genomic_DNA"/>
</dbReference>
<gene>
    <name evidence="2" type="ORF">E2C01_092177</name>
</gene>
<proteinExistence type="predicted"/>
<name>A0A5B7JUS5_PORTR</name>
<comment type="caution">
    <text evidence="2">The sequence shown here is derived from an EMBL/GenBank/DDBJ whole genome shotgun (WGS) entry which is preliminary data.</text>
</comment>
<sequence>MQEPMPLSLRHDNKRGGGDKHGESPSCILPSVHVSPPIFASPLNWRCVKGTVVGNHEIPDRVAMRIPITVPDGPVNSDICFTGPCKLQRLAVESRLPTVQEGNVASALVVNVTGGPVRVKHGLYLGDGLIYDQKVLPTPLDFPKACVATVSSTSDSELVSGPPLSSLVNVVDYPELKHSLLDILEERCNVIALLGEPLSSMEHAEHLLLLKPNTKPVYIPAYRLPHSQREIVDEQIRDAPSGSDRTLTFPLEQSPLPLS</sequence>
<evidence type="ECO:0000313" key="2">
    <source>
        <dbReference type="EMBL" id="MPC96897.1"/>
    </source>
</evidence>
<dbReference type="AlphaFoldDB" id="A0A5B7JUS5"/>
<evidence type="ECO:0000313" key="3">
    <source>
        <dbReference type="Proteomes" id="UP000324222"/>
    </source>
</evidence>
<organism evidence="2 3">
    <name type="scientific">Portunus trituberculatus</name>
    <name type="common">Swimming crab</name>
    <name type="synonym">Neptunus trituberculatus</name>
    <dbReference type="NCBI Taxonomy" id="210409"/>
    <lineage>
        <taxon>Eukaryota</taxon>
        <taxon>Metazoa</taxon>
        <taxon>Ecdysozoa</taxon>
        <taxon>Arthropoda</taxon>
        <taxon>Crustacea</taxon>
        <taxon>Multicrustacea</taxon>
        <taxon>Malacostraca</taxon>
        <taxon>Eumalacostraca</taxon>
        <taxon>Eucarida</taxon>
        <taxon>Decapoda</taxon>
        <taxon>Pleocyemata</taxon>
        <taxon>Brachyura</taxon>
        <taxon>Eubrachyura</taxon>
        <taxon>Portunoidea</taxon>
        <taxon>Portunidae</taxon>
        <taxon>Portuninae</taxon>
        <taxon>Portunus</taxon>
    </lineage>
</organism>
<feature type="region of interest" description="Disordered" evidence="1">
    <location>
        <begin position="237"/>
        <end position="259"/>
    </location>
</feature>
<protein>
    <submittedName>
        <fullName evidence="2">Uncharacterized protein</fullName>
    </submittedName>
</protein>
<evidence type="ECO:0000256" key="1">
    <source>
        <dbReference type="SAM" id="MobiDB-lite"/>
    </source>
</evidence>
<feature type="region of interest" description="Disordered" evidence="1">
    <location>
        <begin position="1"/>
        <end position="27"/>
    </location>
</feature>
<keyword evidence="3" id="KW-1185">Reference proteome</keyword>
<accession>A0A5B7JUS5</accession>
<reference evidence="2 3" key="1">
    <citation type="submission" date="2019-05" db="EMBL/GenBank/DDBJ databases">
        <title>Another draft genome of Portunus trituberculatus and its Hox gene families provides insights of decapod evolution.</title>
        <authorList>
            <person name="Jeong J.-H."/>
            <person name="Song I."/>
            <person name="Kim S."/>
            <person name="Choi T."/>
            <person name="Kim D."/>
            <person name="Ryu S."/>
            <person name="Kim W."/>
        </authorList>
    </citation>
    <scope>NUCLEOTIDE SEQUENCE [LARGE SCALE GENOMIC DNA]</scope>
    <source>
        <tissue evidence="2">Muscle</tissue>
    </source>
</reference>